<reference evidence="8" key="1">
    <citation type="journal article" date="2009" name="Rice">
        <title>De Novo Next Generation Sequencing of Plant Genomes.</title>
        <authorList>
            <person name="Rounsley S."/>
            <person name="Marri P.R."/>
            <person name="Yu Y."/>
            <person name="He R."/>
            <person name="Sisneros N."/>
            <person name="Goicoechea J.L."/>
            <person name="Lee S.J."/>
            <person name="Angelova A."/>
            <person name="Kudrna D."/>
            <person name="Luo M."/>
            <person name="Affourtit J."/>
            <person name="Desany B."/>
            <person name="Knight J."/>
            <person name="Niazi F."/>
            <person name="Egholm M."/>
            <person name="Wing R.A."/>
        </authorList>
    </citation>
    <scope>NUCLEOTIDE SEQUENCE [LARGE SCALE GENOMIC DNA]</scope>
    <source>
        <strain evidence="8">cv. IRGC 105608</strain>
    </source>
</reference>
<dbReference type="PANTHER" id="PTHR46632">
    <property type="entry name" value="E3 UBIQUITIN-PROTEIN LIGASE SINA-LIKE 4"/>
    <property type="match status" value="1"/>
</dbReference>
<organism evidence="8">
    <name type="scientific">Oryza barthii</name>
    <dbReference type="NCBI Taxonomy" id="65489"/>
    <lineage>
        <taxon>Eukaryota</taxon>
        <taxon>Viridiplantae</taxon>
        <taxon>Streptophyta</taxon>
        <taxon>Embryophyta</taxon>
        <taxon>Tracheophyta</taxon>
        <taxon>Spermatophyta</taxon>
        <taxon>Magnoliopsida</taxon>
        <taxon>Liliopsida</taxon>
        <taxon>Poales</taxon>
        <taxon>Poaceae</taxon>
        <taxon>BOP clade</taxon>
        <taxon>Oryzoideae</taxon>
        <taxon>Oryzeae</taxon>
        <taxon>Oryzinae</taxon>
        <taxon>Oryza</taxon>
    </lineage>
</organism>
<dbReference type="HOGENOM" id="CLU_1573083_0_0_1"/>
<feature type="domain" description="SIAH-type" evidence="7">
    <location>
        <begin position="104"/>
        <end position="162"/>
    </location>
</feature>
<dbReference type="PROSITE" id="PS51081">
    <property type="entry name" value="ZF_SIAH"/>
    <property type="match status" value="1"/>
</dbReference>
<dbReference type="EnsemblPlants" id="OBART05G09320.8">
    <property type="protein sequence ID" value="OBART05G09320.8"/>
    <property type="gene ID" value="OBART05G09320"/>
</dbReference>
<dbReference type="SUPFAM" id="SSF49599">
    <property type="entry name" value="TRAF domain-like"/>
    <property type="match status" value="1"/>
</dbReference>
<evidence type="ECO:0000256" key="6">
    <source>
        <dbReference type="SAM" id="MobiDB-lite"/>
    </source>
</evidence>
<keyword evidence="3" id="KW-0862">Zinc</keyword>
<dbReference type="InterPro" id="IPR013083">
    <property type="entry name" value="Znf_RING/FYVE/PHD"/>
</dbReference>
<accession>A0A0D3G597</accession>
<sequence>MAPTSSPSTPSPKHVATLSANSAAYRQHDEQSGAKKAAWVVSPNGQVKREKAVEAARGEGAAAGAGEEEEKRIDLAVLLRGGALGVQQLPWRHPGKQCHACGGAAKILCPNDMFGCWSYVVIYDVAGHQRACPHAPCSRSEPRCDFLGSPPMLLAHLVADMWLVSIWNGVKWTGEVN</sequence>
<proteinExistence type="predicted"/>
<evidence type="ECO:0000256" key="4">
    <source>
        <dbReference type="ARBA" id="ARBA00024004"/>
    </source>
</evidence>
<evidence type="ECO:0000313" key="8">
    <source>
        <dbReference type="EnsemblPlants" id="OBART05G09320.8"/>
    </source>
</evidence>
<dbReference type="AlphaFoldDB" id="A0A0D3G597"/>
<evidence type="ECO:0000256" key="1">
    <source>
        <dbReference type="ARBA" id="ARBA00022723"/>
    </source>
</evidence>
<dbReference type="InterPro" id="IPR013010">
    <property type="entry name" value="Znf_SIAH"/>
</dbReference>
<evidence type="ECO:0000256" key="5">
    <source>
        <dbReference type="PROSITE-ProRule" id="PRU00455"/>
    </source>
</evidence>
<comment type="function">
    <text evidence="4">E3 ubiquitin-protein ligase that mediates ubiquitination and subsequent proteasomal degradation of target proteins. E3 ubiquitin ligases accept ubiquitin from an E2 ubiquitin-conjugating enzyme in the form of a thioester and then directly transfers the ubiquitin to targeted substrates. It probably triggers the ubiquitin-mediated degradation of different substrates.</text>
</comment>
<keyword evidence="1" id="KW-0479">Metal-binding</keyword>
<evidence type="ECO:0000259" key="7">
    <source>
        <dbReference type="PROSITE" id="PS51081"/>
    </source>
</evidence>
<feature type="region of interest" description="Disordered" evidence="6">
    <location>
        <begin position="1"/>
        <end position="37"/>
    </location>
</feature>
<dbReference type="Proteomes" id="UP000026960">
    <property type="component" value="Chromosome 5"/>
</dbReference>
<dbReference type="PANTHER" id="PTHR46632:SF18">
    <property type="entry name" value="OS01G0122200 PROTEIN"/>
    <property type="match status" value="1"/>
</dbReference>
<dbReference type="InterPro" id="IPR044286">
    <property type="entry name" value="SINL_plant"/>
</dbReference>
<dbReference type="Gene3D" id="3.30.40.10">
    <property type="entry name" value="Zinc/RING finger domain, C3HC4 (zinc finger)"/>
    <property type="match status" value="1"/>
</dbReference>
<evidence type="ECO:0000256" key="2">
    <source>
        <dbReference type="ARBA" id="ARBA00022771"/>
    </source>
</evidence>
<evidence type="ECO:0000256" key="3">
    <source>
        <dbReference type="ARBA" id="ARBA00022833"/>
    </source>
</evidence>
<keyword evidence="2 5" id="KW-0863">Zinc-finger</keyword>
<keyword evidence="9" id="KW-1185">Reference proteome</keyword>
<reference evidence="8" key="2">
    <citation type="submission" date="2015-03" db="UniProtKB">
        <authorList>
            <consortium name="EnsemblPlants"/>
        </authorList>
    </citation>
    <scope>IDENTIFICATION</scope>
</reference>
<protein>
    <recommendedName>
        <fullName evidence="7">SIAH-type domain-containing protein</fullName>
    </recommendedName>
</protein>
<name>A0A0D3G597_9ORYZ</name>
<dbReference type="Gramene" id="OBART05G09320.8">
    <property type="protein sequence ID" value="OBART05G09320.8"/>
    <property type="gene ID" value="OBART05G09320"/>
</dbReference>
<dbReference type="GO" id="GO:0008270">
    <property type="term" value="F:zinc ion binding"/>
    <property type="evidence" value="ECO:0007669"/>
    <property type="project" value="UniProtKB-KW"/>
</dbReference>
<feature type="compositionally biased region" description="Low complexity" evidence="6">
    <location>
        <begin position="1"/>
        <end position="12"/>
    </location>
</feature>
<evidence type="ECO:0000313" key="9">
    <source>
        <dbReference type="Proteomes" id="UP000026960"/>
    </source>
</evidence>